<evidence type="ECO:0000256" key="3">
    <source>
        <dbReference type="ARBA" id="ARBA00022741"/>
    </source>
</evidence>
<comment type="catalytic activity">
    <reaction evidence="7">
        <text>L-tyrosyl-[protein] + ATP = O-(5'-adenylyl)-L-tyrosyl-[protein] + diphosphate</text>
        <dbReference type="Rhea" id="RHEA:54288"/>
        <dbReference type="Rhea" id="RHEA-COMP:10136"/>
        <dbReference type="Rhea" id="RHEA-COMP:13846"/>
        <dbReference type="ChEBI" id="CHEBI:30616"/>
        <dbReference type="ChEBI" id="CHEBI:33019"/>
        <dbReference type="ChEBI" id="CHEBI:46858"/>
        <dbReference type="ChEBI" id="CHEBI:83624"/>
        <dbReference type="EC" id="2.7.7.108"/>
    </reaction>
</comment>
<dbReference type="PANTHER" id="PTHR39560:SF1">
    <property type="entry name" value="PROTEIN ADENYLYLTRANSFERASE FIC-RELATED"/>
    <property type="match status" value="1"/>
</dbReference>
<keyword evidence="1 9" id="KW-0808">Transferase</keyword>
<evidence type="ECO:0000256" key="6">
    <source>
        <dbReference type="ARBA" id="ARBA00047939"/>
    </source>
</evidence>
<reference evidence="9 10" key="1">
    <citation type="submission" date="2020-08" db="EMBL/GenBank/DDBJ databases">
        <title>Oceanospirillum sp. nov. isolated from marine sediment.</title>
        <authorList>
            <person name="Ji X."/>
        </authorList>
    </citation>
    <scope>NUCLEOTIDE SEQUENCE [LARGE SCALE GENOMIC DNA]</scope>
    <source>
        <strain evidence="9 10">D5</strain>
    </source>
</reference>
<dbReference type="EC" id="2.7.7.108" evidence="5"/>
<dbReference type="InterPro" id="IPR003812">
    <property type="entry name" value="Fido"/>
</dbReference>
<evidence type="ECO:0000256" key="2">
    <source>
        <dbReference type="ARBA" id="ARBA00022695"/>
    </source>
</evidence>
<organism evidence="9 10">
    <name type="scientific">Oceanospirillum sediminis</name>
    <dbReference type="NCBI Taxonomy" id="2760088"/>
    <lineage>
        <taxon>Bacteria</taxon>
        <taxon>Pseudomonadati</taxon>
        <taxon>Pseudomonadota</taxon>
        <taxon>Gammaproteobacteria</taxon>
        <taxon>Oceanospirillales</taxon>
        <taxon>Oceanospirillaceae</taxon>
        <taxon>Oceanospirillum</taxon>
    </lineage>
</organism>
<dbReference type="NCBIfam" id="NF007672">
    <property type="entry name" value="PRK10347.1"/>
    <property type="match status" value="1"/>
</dbReference>
<keyword evidence="2" id="KW-0548">Nucleotidyltransferase</keyword>
<comment type="catalytic activity">
    <reaction evidence="6">
        <text>L-threonyl-[protein] + ATP = 3-O-(5'-adenylyl)-L-threonyl-[protein] + diphosphate</text>
        <dbReference type="Rhea" id="RHEA:54292"/>
        <dbReference type="Rhea" id="RHEA-COMP:11060"/>
        <dbReference type="Rhea" id="RHEA-COMP:13847"/>
        <dbReference type="ChEBI" id="CHEBI:30013"/>
        <dbReference type="ChEBI" id="CHEBI:30616"/>
        <dbReference type="ChEBI" id="CHEBI:33019"/>
        <dbReference type="ChEBI" id="CHEBI:138113"/>
        <dbReference type="EC" id="2.7.7.108"/>
    </reaction>
</comment>
<dbReference type="Gene3D" id="1.10.3290.10">
    <property type="entry name" value="Fido-like domain"/>
    <property type="match status" value="1"/>
</dbReference>
<dbReference type="GO" id="GO:0005524">
    <property type="term" value="F:ATP binding"/>
    <property type="evidence" value="ECO:0007669"/>
    <property type="project" value="UniProtKB-KW"/>
</dbReference>
<protein>
    <recommendedName>
        <fullName evidence="5">protein adenylyltransferase</fullName>
        <ecNumber evidence="5">2.7.7.108</ecNumber>
    </recommendedName>
</protein>
<proteinExistence type="predicted"/>
<dbReference type="GO" id="GO:0051302">
    <property type="term" value="P:regulation of cell division"/>
    <property type="evidence" value="ECO:0007669"/>
    <property type="project" value="TreeGrafter"/>
</dbReference>
<evidence type="ECO:0000259" key="8">
    <source>
        <dbReference type="PROSITE" id="PS51459"/>
    </source>
</evidence>
<dbReference type="Proteomes" id="UP000565262">
    <property type="component" value="Unassembled WGS sequence"/>
</dbReference>
<keyword evidence="4" id="KW-0067">ATP-binding</keyword>
<feature type="domain" description="Fido" evidence="8">
    <location>
        <begin position="53"/>
        <end position="190"/>
    </location>
</feature>
<dbReference type="Pfam" id="PF02661">
    <property type="entry name" value="Fic"/>
    <property type="match status" value="1"/>
</dbReference>
<evidence type="ECO:0000313" key="10">
    <source>
        <dbReference type="Proteomes" id="UP000565262"/>
    </source>
</evidence>
<gene>
    <name evidence="9" type="ORF">H4O21_19325</name>
</gene>
<dbReference type="PANTHER" id="PTHR39560">
    <property type="entry name" value="PROTEIN ADENYLYLTRANSFERASE FIC-RELATED"/>
    <property type="match status" value="1"/>
</dbReference>
<dbReference type="PROSITE" id="PS51459">
    <property type="entry name" value="FIDO"/>
    <property type="match status" value="1"/>
</dbReference>
<accession>A0A839ITH7</accession>
<dbReference type="GO" id="GO:0070733">
    <property type="term" value="F:AMPylase activity"/>
    <property type="evidence" value="ECO:0007669"/>
    <property type="project" value="UniProtKB-EC"/>
</dbReference>
<evidence type="ECO:0000256" key="1">
    <source>
        <dbReference type="ARBA" id="ARBA00022679"/>
    </source>
</evidence>
<dbReference type="RefSeq" id="WP_182810531.1">
    <property type="nucleotide sequence ID" value="NZ_JACJFM010000034.1"/>
</dbReference>
<keyword evidence="3" id="KW-0547">Nucleotide-binding</keyword>
<name>A0A839ITH7_9GAMM</name>
<dbReference type="EMBL" id="JACJFM010000034">
    <property type="protein sequence ID" value="MBB1488763.1"/>
    <property type="molecule type" value="Genomic_DNA"/>
</dbReference>
<evidence type="ECO:0000256" key="5">
    <source>
        <dbReference type="ARBA" id="ARBA00034531"/>
    </source>
</evidence>
<dbReference type="AlphaFoldDB" id="A0A839ITH7"/>
<evidence type="ECO:0000256" key="7">
    <source>
        <dbReference type="ARBA" id="ARBA00048696"/>
    </source>
</evidence>
<evidence type="ECO:0000313" key="9">
    <source>
        <dbReference type="EMBL" id="MBB1488763.1"/>
    </source>
</evidence>
<sequence length="196" mass="22975">MDKYDAVNDIYCYQGTSILKNKLNIKNMDELEDAEREITAITARNIDFSHPPYDLEYMKSLHYKLFSELYDWAGDIRSIDISKGGTRFCNCGRVVPESEKLFGHLENENWLRNLHQEEFCNKLAEYYCEINMIHPFREGNGRVQRLLFEHLSLAAGYDLDWGDVAQDEWIQANIDGVNVNYEPMSEIFKRIVIRCA</sequence>
<comment type="caution">
    <text evidence="9">The sequence shown here is derived from an EMBL/GenBank/DDBJ whole genome shotgun (WGS) entry which is preliminary data.</text>
</comment>
<evidence type="ECO:0000256" key="4">
    <source>
        <dbReference type="ARBA" id="ARBA00022840"/>
    </source>
</evidence>
<dbReference type="InterPro" id="IPR036597">
    <property type="entry name" value="Fido-like_dom_sf"/>
</dbReference>
<keyword evidence="10" id="KW-1185">Reference proteome</keyword>
<dbReference type="SUPFAM" id="SSF140931">
    <property type="entry name" value="Fic-like"/>
    <property type="match status" value="1"/>
</dbReference>